<comment type="caution">
    <text evidence="1">The sequence shown here is derived from an EMBL/GenBank/DDBJ whole genome shotgun (WGS) entry which is preliminary data.</text>
</comment>
<accession>A0A2S8FBB2</accession>
<dbReference type="Pfam" id="PF13646">
    <property type="entry name" value="HEAT_2"/>
    <property type="match status" value="1"/>
</dbReference>
<dbReference type="OrthoDB" id="212249at2"/>
<gene>
    <name evidence="1" type="ORF">C5Y83_25650</name>
</gene>
<proteinExistence type="predicted"/>
<dbReference type="AlphaFoldDB" id="A0A2S8FBB2"/>
<dbReference type="SUPFAM" id="SSF48371">
    <property type="entry name" value="ARM repeat"/>
    <property type="match status" value="1"/>
</dbReference>
<dbReference type="RefSeq" id="WP_146117925.1">
    <property type="nucleotide sequence ID" value="NZ_PUHY01000015.1"/>
</dbReference>
<dbReference type="InterPro" id="IPR016024">
    <property type="entry name" value="ARM-type_fold"/>
</dbReference>
<reference evidence="1 2" key="1">
    <citation type="submission" date="2018-02" db="EMBL/GenBank/DDBJ databases">
        <title>Comparative genomes isolates from brazilian mangrove.</title>
        <authorList>
            <person name="Araujo J.E."/>
            <person name="Taketani R.G."/>
            <person name="Silva M.C.P."/>
            <person name="Loureco M.V."/>
            <person name="Andreote F.D."/>
        </authorList>
    </citation>
    <scope>NUCLEOTIDE SEQUENCE [LARGE SCALE GENOMIC DNA]</scope>
    <source>
        <strain evidence="1 2">Hex-1 MGV</strain>
    </source>
</reference>
<evidence type="ECO:0008006" key="3">
    <source>
        <dbReference type="Google" id="ProtNLM"/>
    </source>
</evidence>
<protein>
    <recommendedName>
        <fullName evidence="3">HEAT repeat domain-containing protein</fullName>
    </recommendedName>
</protein>
<dbReference type="Proteomes" id="UP000238322">
    <property type="component" value="Unassembled WGS sequence"/>
</dbReference>
<organism evidence="1 2">
    <name type="scientific">Blastopirellula marina</name>
    <dbReference type="NCBI Taxonomy" id="124"/>
    <lineage>
        <taxon>Bacteria</taxon>
        <taxon>Pseudomonadati</taxon>
        <taxon>Planctomycetota</taxon>
        <taxon>Planctomycetia</taxon>
        <taxon>Pirellulales</taxon>
        <taxon>Pirellulaceae</taxon>
        <taxon>Blastopirellula</taxon>
    </lineage>
</organism>
<name>A0A2S8FBB2_9BACT</name>
<dbReference type="EMBL" id="PUHY01000015">
    <property type="protein sequence ID" value="PQO29453.1"/>
    <property type="molecule type" value="Genomic_DNA"/>
</dbReference>
<dbReference type="Gene3D" id="1.25.10.10">
    <property type="entry name" value="Leucine-rich Repeat Variant"/>
    <property type="match status" value="1"/>
</dbReference>
<evidence type="ECO:0000313" key="2">
    <source>
        <dbReference type="Proteomes" id="UP000238322"/>
    </source>
</evidence>
<sequence length="397" mass="45132">MAIVSFTIVVGSGADVRGEIFHLSSGGTVEGTLLNPDQSPRVTYEVQTNKGKLVLGRTTVRDVVAFSEQLRQYETFLPRMPDTIEGQFQMARWCDQNNLPEKRDYHYNEILKREPNNVDARKALGYEKFQGKWIIREDWNRQQGYVRYGGTWRYPQDIKMSEQESAIEEKQVEWRKQVRIWRSWLKRGGDKAQEAATEFRKINDVYAGLALIELLEDEKLPAVKELIVDALTNIKTPESTMALTELAANDPDESIRDRATIGLESRDNRRAVNYLITQLRSSENETVNRAALVLGRLKNPASIMPLIDALVTTHKETIQSGGQPGRTTAGFGTGGGGMSFGQPKAQVIERDVQNQGVRRALLEVIEDNVDFQFNESAWKVWYANKKIPLNVDLRRDD</sequence>
<evidence type="ECO:0000313" key="1">
    <source>
        <dbReference type="EMBL" id="PQO29453.1"/>
    </source>
</evidence>
<dbReference type="InterPro" id="IPR011989">
    <property type="entry name" value="ARM-like"/>
</dbReference>